<dbReference type="GO" id="GO:0005829">
    <property type="term" value="C:cytosol"/>
    <property type="evidence" value="ECO:0007669"/>
    <property type="project" value="TreeGrafter"/>
</dbReference>
<keyword evidence="5" id="KW-1185">Reference proteome</keyword>
<dbReference type="InterPro" id="IPR019949">
    <property type="entry name" value="CmoO-like"/>
</dbReference>
<dbReference type="Pfam" id="PF00296">
    <property type="entry name" value="Bac_luciferase"/>
    <property type="match status" value="1"/>
</dbReference>
<dbReference type="CDD" id="cd00347">
    <property type="entry name" value="Flavin_utilizing_monoxygenases"/>
    <property type="match status" value="2"/>
</dbReference>
<sequence length="332" mass="36480">MIPFSVLDLSLIKRGSGPAEAFRNSLSLAQKAEELSFNRFWLAEHHSMPGIASAATPVLMGHVAAGTQRIRVGSGGIMLPNHSPLVVAEQFGTLETLFPGRIDLGLGRAPGADQRTARALRRDAQAPDRFPEDVVELLHYFEPSSEHDTHLIRAIPGAGLRVPVWILGSSLFSAVLAAQLGLPYAFASHFAPAQMKQAIELYRARFEPSERCARPHIMLTVNAILAPEDAEAQQLSTSLYQYFIALRRGRPIPFPPPVDDISALMTPDEQAMLDHTLSCTFVGSAQSVFSRLKQFVEEHAPDELMVAVPLHDHDKRLRSLEIMSQLRGKISS</sequence>
<comment type="similarity">
    <text evidence="1">To bacterial alkanal monooxygenase alpha and beta chains.</text>
</comment>
<dbReference type="RefSeq" id="WP_146794369.1">
    <property type="nucleotide sequence ID" value="NZ_BARC01000004.1"/>
</dbReference>
<dbReference type="OrthoDB" id="9780518at2"/>
<dbReference type="PANTHER" id="PTHR30137">
    <property type="entry name" value="LUCIFERASE-LIKE MONOOXYGENASE"/>
    <property type="match status" value="1"/>
</dbReference>
<dbReference type="PANTHER" id="PTHR30137:SF6">
    <property type="entry name" value="LUCIFERASE-LIKE MONOOXYGENASE"/>
    <property type="match status" value="1"/>
</dbReference>
<dbReference type="GO" id="GO:0004497">
    <property type="term" value="F:monooxygenase activity"/>
    <property type="evidence" value="ECO:0007669"/>
    <property type="project" value="UniProtKB-KW"/>
</dbReference>
<dbReference type="InterPro" id="IPR036661">
    <property type="entry name" value="Luciferase-like_sf"/>
</dbReference>
<evidence type="ECO:0000313" key="4">
    <source>
        <dbReference type="EMBL" id="GEK93103.1"/>
    </source>
</evidence>
<evidence type="ECO:0000313" key="5">
    <source>
        <dbReference type="Proteomes" id="UP000321230"/>
    </source>
</evidence>
<name>A0A511B0J1_9PROT</name>
<dbReference type="EMBL" id="BJUZ01000001">
    <property type="protein sequence ID" value="GEK93103.1"/>
    <property type="molecule type" value="Genomic_DNA"/>
</dbReference>
<dbReference type="Proteomes" id="UP000321230">
    <property type="component" value="Unassembled WGS sequence"/>
</dbReference>
<protein>
    <recommendedName>
        <fullName evidence="2">Luciferase-like monooxygenase</fullName>
    </recommendedName>
</protein>
<reference evidence="4 5" key="1">
    <citation type="submission" date="2019-07" db="EMBL/GenBank/DDBJ databases">
        <title>Whole genome shotgun sequence of Gluconobacter wancherniae NBRC 103581.</title>
        <authorList>
            <person name="Hosoyama A."/>
            <person name="Uohara A."/>
            <person name="Ohji S."/>
            <person name="Ichikawa N."/>
        </authorList>
    </citation>
    <scope>NUCLEOTIDE SEQUENCE [LARGE SCALE GENOMIC DNA]</scope>
    <source>
        <strain evidence="4 5">NBRC 103581</strain>
    </source>
</reference>
<dbReference type="FunFam" id="3.20.20.30:FF:000002">
    <property type="entry name" value="LLM class flavin-dependent oxidoreductase"/>
    <property type="match status" value="1"/>
</dbReference>
<accession>A0A511B0J1</accession>
<dbReference type="NCBIfam" id="TIGR03558">
    <property type="entry name" value="oxido_grp_1"/>
    <property type="match status" value="1"/>
</dbReference>
<evidence type="ECO:0000256" key="1">
    <source>
        <dbReference type="ARBA" id="ARBA00007789"/>
    </source>
</evidence>
<keyword evidence="4" id="KW-0560">Oxidoreductase</keyword>
<gene>
    <name evidence="4" type="ORF">GWA01_08730</name>
</gene>
<dbReference type="GO" id="GO:0016705">
    <property type="term" value="F:oxidoreductase activity, acting on paired donors, with incorporation or reduction of molecular oxygen"/>
    <property type="evidence" value="ECO:0007669"/>
    <property type="project" value="InterPro"/>
</dbReference>
<comment type="caution">
    <text evidence="4">The sequence shown here is derived from an EMBL/GenBank/DDBJ whole genome shotgun (WGS) entry which is preliminary data.</text>
</comment>
<organism evidence="4 5">
    <name type="scientific">Gluconobacter wancherniae NBRC 103581</name>
    <dbReference type="NCBI Taxonomy" id="656744"/>
    <lineage>
        <taxon>Bacteria</taxon>
        <taxon>Pseudomonadati</taxon>
        <taxon>Pseudomonadota</taxon>
        <taxon>Alphaproteobacteria</taxon>
        <taxon>Acetobacterales</taxon>
        <taxon>Acetobacteraceae</taxon>
        <taxon>Gluconobacter</taxon>
    </lineage>
</organism>
<dbReference type="SUPFAM" id="SSF51679">
    <property type="entry name" value="Bacterial luciferase-like"/>
    <property type="match status" value="1"/>
</dbReference>
<evidence type="ECO:0000256" key="2">
    <source>
        <dbReference type="ARBA" id="ARBA00074555"/>
    </source>
</evidence>
<dbReference type="InterPro" id="IPR050766">
    <property type="entry name" value="Bact_Lucif_Oxidored"/>
</dbReference>
<feature type="domain" description="Luciferase-like" evidence="3">
    <location>
        <begin position="4"/>
        <end position="297"/>
    </location>
</feature>
<dbReference type="InterPro" id="IPR011251">
    <property type="entry name" value="Luciferase-like_dom"/>
</dbReference>
<keyword evidence="4" id="KW-0503">Monooxygenase</keyword>
<dbReference type="Gene3D" id="3.20.20.30">
    <property type="entry name" value="Luciferase-like domain"/>
    <property type="match status" value="1"/>
</dbReference>
<proteinExistence type="predicted"/>
<dbReference type="AlphaFoldDB" id="A0A511B0J1"/>
<evidence type="ECO:0000259" key="3">
    <source>
        <dbReference type="Pfam" id="PF00296"/>
    </source>
</evidence>